<evidence type="ECO:0000256" key="1">
    <source>
        <dbReference type="SAM" id="MobiDB-lite"/>
    </source>
</evidence>
<feature type="region of interest" description="Disordered" evidence="1">
    <location>
        <begin position="1"/>
        <end position="34"/>
    </location>
</feature>
<keyword evidence="3" id="KW-1185">Reference proteome</keyword>
<dbReference type="EMBL" id="JAURUD010000001">
    <property type="protein sequence ID" value="MDP9680023.1"/>
    <property type="molecule type" value="Genomic_DNA"/>
</dbReference>
<comment type="caution">
    <text evidence="2">The sequence shown here is derived from an EMBL/GenBank/DDBJ whole genome shotgun (WGS) entry which is preliminary data.</text>
</comment>
<evidence type="ECO:0000313" key="2">
    <source>
        <dbReference type="EMBL" id="MDP9680023.1"/>
    </source>
</evidence>
<evidence type="ECO:0000313" key="3">
    <source>
        <dbReference type="Proteomes" id="UP001231675"/>
    </source>
</evidence>
<organism evidence="2 3">
    <name type="scientific">Streptomyces griseoviridis</name>
    <dbReference type="NCBI Taxonomy" id="45398"/>
    <lineage>
        <taxon>Bacteria</taxon>
        <taxon>Bacillati</taxon>
        <taxon>Actinomycetota</taxon>
        <taxon>Actinomycetes</taxon>
        <taxon>Kitasatosporales</taxon>
        <taxon>Streptomycetaceae</taxon>
        <taxon>Streptomyces</taxon>
    </lineage>
</organism>
<protein>
    <submittedName>
        <fullName evidence="2">Uncharacterized protein</fullName>
    </submittedName>
</protein>
<accession>A0ABT9L8J5</accession>
<dbReference type="Proteomes" id="UP001231675">
    <property type="component" value="Unassembled WGS sequence"/>
</dbReference>
<proteinExistence type="predicted"/>
<reference evidence="2 3" key="1">
    <citation type="submission" date="2023-07" db="EMBL/GenBank/DDBJ databases">
        <title>Sequencing the genomes of 1000 actinobacteria strains.</title>
        <authorList>
            <person name="Klenk H.-P."/>
        </authorList>
    </citation>
    <scope>NUCLEOTIDE SEQUENCE [LARGE SCALE GENOMIC DNA]</scope>
    <source>
        <strain evidence="2 3">DSM 40229</strain>
    </source>
</reference>
<name>A0ABT9L8J5_STRGD</name>
<gene>
    <name evidence="2" type="ORF">J2S47_000525</name>
</gene>
<sequence length="34" mass="3506">MDQRSRTAPRTPPAGPCLRAGRGVPSPGAEVAFV</sequence>